<dbReference type="CDD" id="cd20267">
    <property type="entry name" value="Complex1_LYR_LYRM7"/>
    <property type="match status" value="1"/>
</dbReference>
<proteinExistence type="predicted"/>
<organism evidence="5 6">
    <name type="scientific">Nannochloropsis salina CCMP1776</name>
    <dbReference type="NCBI Taxonomy" id="1027361"/>
    <lineage>
        <taxon>Eukaryota</taxon>
        <taxon>Sar</taxon>
        <taxon>Stramenopiles</taxon>
        <taxon>Ochrophyta</taxon>
        <taxon>Eustigmatophyceae</taxon>
        <taxon>Eustigmatales</taxon>
        <taxon>Monodopsidaceae</taxon>
        <taxon>Microchloropsis</taxon>
        <taxon>Microchloropsis salina</taxon>
    </lineage>
</organism>
<dbReference type="InterPro" id="IPR045298">
    <property type="entry name" value="Complex1_LYR_LYRM7"/>
</dbReference>
<dbReference type="InterPro" id="IPR050435">
    <property type="entry name" value="MZM1/LYRM7"/>
</dbReference>
<dbReference type="GO" id="GO:0034551">
    <property type="term" value="P:mitochondrial respiratory chain complex III assembly"/>
    <property type="evidence" value="ECO:0007669"/>
    <property type="project" value="InterPro"/>
</dbReference>
<keyword evidence="6" id="KW-1185">Reference proteome</keyword>
<evidence type="ECO:0000259" key="4">
    <source>
        <dbReference type="Pfam" id="PF05347"/>
    </source>
</evidence>
<name>A0A4D9D3L3_9STRA</name>
<keyword evidence="2" id="KW-0496">Mitochondrion</keyword>
<evidence type="ECO:0000313" key="5">
    <source>
        <dbReference type="EMBL" id="TFJ84603.1"/>
    </source>
</evidence>
<protein>
    <recommendedName>
        <fullName evidence="4">Complex 1 LYR protein domain-containing protein</fullName>
    </recommendedName>
</protein>
<dbReference type="PANTHER" id="PTHR46749:SF1">
    <property type="entry name" value="COMPLEX III ASSEMBLY FACTOR LYRM7"/>
    <property type="match status" value="1"/>
</dbReference>
<accession>A0A4D9D3L3</accession>
<evidence type="ECO:0000256" key="3">
    <source>
        <dbReference type="ARBA" id="ARBA00023186"/>
    </source>
</evidence>
<keyword evidence="3" id="KW-0143">Chaperone</keyword>
<comment type="subcellular location">
    <subcellularLocation>
        <location evidence="1">Mitochondrion matrix</location>
    </subcellularLocation>
</comment>
<dbReference type="GO" id="GO:0044183">
    <property type="term" value="F:protein folding chaperone"/>
    <property type="evidence" value="ECO:0007669"/>
    <property type="project" value="TreeGrafter"/>
</dbReference>
<dbReference type="GO" id="GO:0005759">
    <property type="term" value="C:mitochondrial matrix"/>
    <property type="evidence" value="ECO:0007669"/>
    <property type="project" value="UniProtKB-SubCell"/>
</dbReference>
<dbReference type="Pfam" id="PF05347">
    <property type="entry name" value="Complex1_LYR"/>
    <property type="match status" value="1"/>
</dbReference>
<gene>
    <name evidence="5" type="ORF">NSK_004068</name>
</gene>
<comment type="caution">
    <text evidence="5">The sequence shown here is derived from an EMBL/GenBank/DDBJ whole genome shotgun (WGS) entry which is preliminary data.</text>
</comment>
<sequence>MSSSAAAAAAKASTGLKNSVLGGYRRLLRLRLRVFQGDQYAMDQARLQLRTEFNKHRHVQDHRELEGLVAGIREVEEMFSENIVQGRLNEAGNYEVRLRPEVHLKGKEHEMVTHVDDRLVGDTVVVERSRAPKDGSAPGGSCQSGKG</sequence>
<reference evidence="5 6" key="1">
    <citation type="submission" date="2019-01" db="EMBL/GenBank/DDBJ databases">
        <title>Nuclear Genome Assembly of the Microalgal Biofuel strain Nannochloropsis salina CCMP1776.</title>
        <authorList>
            <person name="Hovde B."/>
        </authorList>
    </citation>
    <scope>NUCLEOTIDE SEQUENCE [LARGE SCALE GENOMIC DNA]</scope>
    <source>
        <strain evidence="5 6">CCMP1776</strain>
    </source>
</reference>
<dbReference type="PANTHER" id="PTHR46749">
    <property type="entry name" value="COMPLEX III ASSEMBLY FACTOR LYRM7"/>
    <property type="match status" value="1"/>
</dbReference>
<dbReference type="Proteomes" id="UP000355283">
    <property type="component" value="Unassembled WGS sequence"/>
</dbReference>
<evidence type="ECO:0000256" key="2">
    <source>
        <dbReference type="ARBA" id="ARBA00023128"/>
    </source>
</evidence>
<dbReference type="EMBL" id="SDOX01000018">
    <property type="protein sequence ID" value="TFJ84603.1"/>
    <property type="molecule type" value="Genomic_DNA"/>
</dbReference>
<evidence type="ECO:0000256" key="1">
    <source>
        <dbReference type="ARBA" id="ARBA00004305"/>
    </source>
</evidence>
<dbReference type="OrthoDB" id="529194at2759"/>
<feature type="domain" description="Complex 1 LYR protein" evidence="4">
    <location>
        <begin position="19"/>
        <end position="74"/>
    </location>
</feature>
<dbReference type="AlphaFoldDB" id="A0A4D9D3L3"/>
<evidence type="ECO:0000313" key="6">
    <source>
        <dbReference type="Proteomes" id="UP000355283"/>
    </source>
</evidence>
<dbReference type="InterPro" id="IPR008011">
    <property type="entry name" value="Complex1_LYR_dom"/>
</dbReference>